<name>A0A7T8QUS3_CALRO</name>
<gene>
    <name evidence="1" type="ORF">FKW44_000292</name>
</gene>
<dbReference type="Proteomes" id="UP000595437">
    <property type="component" value="Chromosome 1"/>
</dbReference>
<keyword evidence="2" id="KW-1185">Reference proteome</keyword>
<organism evidence="1 2">
    <name type="scientific">Caligus rogercresseyi</name>
    <name type="common">Sea louse</name>
    <dbReference type="NCBI Taxonomy" id="217165"/>
    <lineage>
        <taxon>Eukaryota</taxon>
        <taxon>Metazoa</taxon>
        <taxon>Ecdysozoa</taxon>
        <taxon>Arthropoda</taxon>
        <taxon>Crustacea</taxon>
        <taxon>Multicrustacea</taxon>
        <taxon>Hexanauplia</taxon>
        <taxon>Copepoda</taxon>
        <taxon>Siphonostomatoida</taxon>
        <taxon>Caligidae</taxon>
        <taxon>Caligus</taxon>
    </lineage>
</organism>
<proteinExistence type="predicted"/>
<dbReference type="AlphaFoldDB" id="A0A7T8QUS3"/>
<dbReference type="EMBL" id="CP045890">
    <property type="protein sequence ID" value="QQP55834.1"/>
    <property type="molecule type" value="Genomic_DNA"/>
</dbReference>
<accession>A0A7T8QUS3</accession>
<protein>
    <submittedName>
        <fullName evidence="1">Uncharacterized protein</fullName>
    </submittedName>
</protein>
<evidence type="ECO:0000313" key="1">
    <source>
        <dbReference type="EMBL" id="QQP55834.1"/>
    </source>
</evidence>
<reference evidence="2" key="1">
    <citation type="submission" date="2021-01" db="EMBL/GenBank/DDBJ databases">
        <title>Caligus Genome Assembly.</title>
        <authorList>
            <person name="Gallardo-Escarate C."/>
        </authorList>
    </citation>
    <scope>NUCLEOTIDE SEQUENCE [LARGE SCALE GENOMIC DNA]</scope>
</reference>
<evidence type="ECO:0000313" key="2">
    <source>
        <dbReference type="Proteomes" id="UP000595437"/>
    </source>
</evidence>
<sequence length="52" mass="6085">MCPALLGQGRHMQFADFRVCRRFQSSSCPSPDDKRRACKFELNWPRHVAAYL</sequence>